<dbReference type="AlphaFoldDB" id="A0A839SS48"/>
<organism evidence="2 3">
    <name type="scientific">Limibacillus halophilus</name>
    <dbReference type="NCBI Taxonomy" id="1579333"/>
    <lineage>
        <taxon>Bacteria</taxon>
        <taxon>Pseudomonadati</taxon>
        <taxon>Pseudomonadota</taxon>
        <taxon>Alphaproteobacteria</taxon>
        <taxon>Rhodospirillales</taxon>
        <taxon>Rhodovibrionaceae</taxon>
        <taxon>Limibacillus</taxon>
    </lineage>
</organism>
<protein>
    <submittedName>
        <fullName evidence="2">Putative ABC transport system substrate-binding protein</fullName>
    </submittedName>
</protein>
<dbReference type="PANTHER" id="PTHR35271:SF1">
    <property type="entry name" value="ABC TRANSPORTER, SUBSTRATE-BINDING LIPOPROTEIN"/>
    <property type="match status" value="1"/>
</dbReference>
<reference evidence="2 3" key="1">
    <citation type="submission" date="2020-08" db="EMBL/GenBank/DDBJ databases">
        <title>Genomic Encyclopedia of Type Strains, Phase III (KMG-III): the genomes of soil and plant-associated and newly described type strains.</title>
        <authorList>
            <person name="Whitman W."/>
        </authorList>
    </citation>
    <scope>NUCLEOTIDE SEQUENCE [LARGE SCALE GENOMIC DNA]</scope>
    <source>
        <strain evidence="2 3">CECT 8803</strain>
    </source>
</reference>
<feature type="chain" id="PRO_5032871567" evidence="1">
    <location>
        <begin position="23"/>
        <end position="334"/>
    </location>
</feature>
<dbReference type="EMBL" id="JACHXA010000002">
    <property type="protein sequence ID" value="MBB3064540.1"/>
    <property type="molecule type" value="Genomic_DNA"/>
</dbReference>
<name>A0A839SS48_9PROT</name>
<comment type="caution">
    <text evidence="2">The sequence shown here is derived from an EMBL/GenBank/DDBJ whole genome shotgun (WGS) entry which is preliminary data.</text>
</comment>
<dbReference type="Gene3D" id="3.40.50.2300">
    <property type="match status" value="2"/>
</dbReference>
<keyword evidence="1" id="KW-0732">Signal</keyword>
<evidence type="ECO:0000313" key="2">
    <source>
        <dbReference type="EMBL" id="MBB3064540.1"/>
    </source>
</evidence>
<evidence type="ECO:0000313" key="3">
    <source>
        <dbReference type="Proteomes" id="UP000581135"/>
    </source>
</evidence>
<proteinExistence type="predicted"/>
<gene>
    <name evidence="2" type="ORF">FHR98_000812</name>
</gene>
<dbReference type="RefSeq" id="WP_183415356.1">
    <property type="nucleotide sequence ID" value="NZ_JACHXA010000002.1"/>
</dbReference>
<dbReference type="Proteomes" id="UP000581135">
    <property type="component" value="Unassembled WGS sequence"/>
</dbReference>
<feature type="signal peptide" evidence="1">
    <location>
        <begin position="1"/>
        <end position="22"/>
    </location>
</feature>
<dbReference type="CDD" id="cd06325">
    <property type="entry name" value="PBP1_ABC_unchar_transporter"/>
    <property type="match status" value="1"/>
</dbReference>
<sequence>MTTRRIVLLALMILVGASRSMAQSDKPLEVLIATWRGCEEACQGATDYLQSLEPEIVIRYLDAGRERARVPEILNEARRAKVDLIVSWGTSVTLEMAGTLATLDDPAFNHDIPQVFMIVADPVGAGIVADLDATGRKNITGTYNRVPEKVNVDTLRRLLPEIDALGLLYNKNEKNSVVKRDELAELLPSMSVTLVDLEIELGPDGSPLPEDIGPAVRRLKNAGADAVYVGSSSFLRSNAAVLGAAARAAGLPLISPYEEMVRDGNALISVAARYYDIGQLAGQQAEAILVGGAEPGDLPVARMQNFALTVNLGFAKEVGVWPPIDLLEFADIVN</sequence>
<dbReference type="PANTHER" id="PTHR35271">
    <property type="entry name" value="ABC TRANSPORTER, SUBSTRATE-BINDING LIPOPROTEIN-RELATED"/>
    <property type="match status" value="1"/>
</dbReference>
<evidence type="ECO:0000256" key="1">
    <source>
        <dbReference type="SAM" id="SignalP"/>
    </source>
</evidence>
<accession>A0A839SS48</accession>
<dbReference type="InterPro" id="IPR007487">
    <property type="entry name" value="ABC_transpt-TYRBP-like"/>
</dbReference>
<dbReference type="Pfam" id="PF04392">
    <property type="entry name" value="ABC_sub_bind"/>
    <property type="match status" value="1"/>
</dbReference>
<keyword evidence="3" id="KW-1185">Reference proteome</keyword>